<gene>
    <name evidence="1" type="ORF">M0R45_036288</name>
</gene>
<keyword evidence="2" id="KW-1185">Reference proteome</keyword>
<name>A0AAW1VWJ1_RUBAR</name>
<dbReference type="Proteomes" id="UP001457282">
    <property type="component" value="Unassembled WGS sequence"/>
</dbReference>
<evidence type="ECO:0000313" key="2">
    <source>
        <dbReference type="Proteomes" id="UP001457282"/>
    </source>
</evidence>
<sequence length="99" mass="11635">MARRSPESQARSVGVDAARALQRGLCSADGEARERRRWRSDDLIDGGGGIGRCRRCFDRRWHREARERRRGGVLMRAIWDLMRRWARVRRDKGAWWLGS</sequence>
<proteinExistence type="predicted"/>
<dbReference type="AlphaFoldDB" id="A0AAW1VWJ1"/>
<evidence type="ECO:0000313" key="1">
    <source>
        <dbReference type="EMBL" id="KAK9912422.1"/>
    </source>
</evidence>
<reference evidence="1 2" key="1">
    <citation type="journal article" date="2023" name="G3 (Bethesda)">
        <title>A chromosome-length genome assembly and annotation of blackberry (Rubus argutus, cv. 'Hillquist').</title>
        <authorList>
            <person name="Bruna T."/>
            <person name="Aryal R."/>
            <person name="Dudchenko O."/>
            <person name="Sargent D.J."/>
            <person name="Mead D."/>
            <person name="Buti M."/>
            <person name="Cavallini A."/>
            <person name="Hytonen T."/>
            <person name="Andres J."/>
            <person name="Pham M."/>
            <person name="Weisz D."/>
            <person name="Mascagni F."/>
            <person name="Usai G."/>
            <person name="Natali L."/>
            <person name="Bassil N."/>
            <person name="Fernandez G.E."/>
            <person name="Lomsadze A."/>
            <person name="Armour M."/>
            <person name="Olukolu B."/>
            <person name="Poorten T."/>
            <person name="Britton C."/>
            <person name="Davik J."/>
            <person name="Ashrafi H."/>
            <person name="Aiden E.L."/>
            <person name="Borodovsky M."/>
            <person name="Worthington M."/>
        </authorList>
    </citation>
    <scope>NUCLEOTIDE SEQUENCE [LARGE SCALE GENOMIC DNA]</scope>
    <source>
        <strain evidence="1">PI 553951</strain>
    </source>
</reference>
<accession>A0AAW1VWJ1</accession>
<organism evidence="1 2">
    <name type="scientific">Rubus argutus</name>
    <name type="common">Southern blackberry</name>
    <dbReference type="NCBI Taxonomy" id="59490"/>
    <lineage>
        <taxon>Eukaryota</taxon>
        <taxon>Viridiplantae</taxon>
        <taxon>Streptophyta</taxon>
        <taxon>Embryophyta</taxon>
        <taxon>Tracheophyta</taxon>
        <taxon>Spermatophyta</taxon>
        <taxon>Magnoliopsida</taxon>
        <taxon>eudicotyledons</taxon>
        <taxon>Gunneridae</taxon>
        <taxon>Pentapetalae</taxon>
        <taxon>rosids</taxon>
        <taxon>fabids</taxon>
        <taxon>Rosales</taxon>
        <taxon>Rosaceae</taxon>
        <taxon>Rosoideae</taxon>
        <taxon>Rosoideae incertae sedis</taxon>
        <taxon>Rubus</taxon>
    </lineage>
</organism>
<dbReference type="EMBL" id="JBEDUW010000007">
    <property type="protein sequence ID" value="KAK9912422.1"/>
    <property type="molecule type" value="Genomic_DNA"/>
</dbReference>
<comment type="caution">
    <text evidence="1">The sequence shown here is derived from an EMBL/GenBank/DDBJ whole genome shotgun (WGS) entry which is preliminary data.</text>
</comment>
<protein>
    <submittedName>
        <fullName evidence="1">Uncharacterized protein</fullName>
    </submittedName>
</protein>